<evidence type="ECO:0000313" key="5">
    <source>
        <dbReference type="EMBL" id="SCM15757.1"/>
    </source>
</evidence>
<dbReference type="AlphaFoldDB" id="A0A0Y9UVA3"/>
<evidence type="ECO:0000313" key="12">
    <source>
        <dbReference type="Proteomes" id="UP000516480"/>
    </source>
</evidence>
<protein>
    <submittedName>
        <fullName evidence="3">Protoporphyrinogen oxidase, putative</fullName>
        <ecNumber evidence="3">1.3.3.4</ecNumber>
    </submittedName>
</protein>
<accession>A0A0Y9UVA3</accession>
<dbReference type="Proteomes" id="UP000219974">
    <property type="component" value="Chromosome 5"/>
</dbReference>
<dbReference type="Gene3D" id="3.50.50.60">
    <property type="entry name" value="FAD/NAD(P)-binding domain"/>
    <property type="match status" value="2"/>
</dbReference>
<dbReference type="EMBL" id="LT160025">
    <property type="protein sequence ID" value="CXI10010.1"/>
    <property type="molecule type" value="Genomic_DNA"/>
</dbReference>
<dbReference type="Proteomes" id="UP000219860">
    <property type="component" value="Chromosome 5"/>
</dbReference>
<sequence>MEANNKIYDFIIVGGGIYSCCVYYYLKKHNPETQILIIEKDNKLGGCIKTERCNNNVIYELGANVFKLCNNSYKLIKELNLTDQIAIVNKGLVRYISYENNIYPLYLSFLGYICFPLISLKNKIKLIYKILFKKYKHVNSYHYDISIKNYMKENFDSEHYQFLLLPLIYGSSGGHGDMSALSFLSRNLKLVHNIKNSLRIWNDKINEIDDNTNKYTFMDFNKNNLSNIKKYYQSSCAETEYDDSIILNNPDLNEHEHFQNRKSTYIPENTETNITNLNADIIEFIPTSTYTPTQTVYKRLNQNIDKENKIQSFENEELNESNKLKMNYKKNGEYIEIANYNTQSAFRDICSNINRNKNGKQIQNKQNFIFYIFNYSLKFIKNIYFSINYTLFKYFPMIYNNIDNNFLQRIEEEEKKKYIGKTVSLNCGLYEFICQLKKYIHEKDISTNTELNFIEKNIKNNIWRCNIKKNNTETNICSKNVILTVNSKMCANILRKILPIEIKNNLEKISYSSLITANIYFNKEDIKIPKNLFGLLSADKNAYILGCFYASNMFTNRCENNKSLLTLYIRDNNITFNNNEELNKTILNNLKKIFPFSDNAKPTILNVTKWKHILPAYSENYENKLKEFLNELTNSQYENLFVDAGWITGTSISDRITSAMELSDYIIKKNII</sequence>
<dbReference type="VEuPathDB" id="PlasmoDB:PBANKA_0512200"/>
<feature type="domain" description="Amine oxidase" evidence="2">
    <location>
        <begin position="428"/>
        <end position="641"/>
    </location>
</feature>
<dbReference type="Pfam" id="PF01593">
    <property type="entry name" value="Amino_oxidase"/>
    <property type="match status" value="1"/>
</dbReference>
<dbReference type="SUPFAM" id="SSF54373">
    <property type="entry name" value="FAD-linked reductases, C-terminal domain"/>
    <property type="match status" value="1"/>
</dbReference>
<feature type="transmembrane region" description="Helical" evidence="1">
    <location>
        <begin position="102"/>
        <end position="120"/>
    </location>
</feature>
<dbReference type="InterPro" id="IPR036188">
    <property type="entry name" value="FAD/NAD-bd_sf"/>
</dbReference>
<dbReference type="OMA" id="SADKTNH"/>
<dbReference type="PANTHER" id="PTHR42923">
    <property type="entry name" value="PROTOPORPHYRINOGEN OXIDASE"/>
    <property type="match status" value="1"/>
</dbReference>
<evidence type="ECO:0000259" key="2">
    <source>
        <dbReference type="Pfam" id="PF01593"/>
    </source>
</evidence>
<dbReference type="PROSITE" id="PS51257">
    <property type="entry name" value="PROKAR_LIPOPROTEIN"/>
    <property type="match status" value="1"/>
</dbReference>
<dbReference type="EMBL" id="LT614631">
    <property type="protein sequence ID" value="SCN22989.1"/>
    <property type="molecule type" value="Genomic_DNA"/>
</dbReference>
<dbReference type="Proteomes" id="UP000516480">
    <property type="component" value="Chromosome 5"/>
</dbReference>
<evidence type="ECO:0000313" key="6">
    <source>
        <dbReference type="EMBL" id="SCM17552.1"/>
    </source>
</evidence>
<dbReference type="EC" id="1.3.3.4" evidence="3"/>
<dbReference type="Proteomes" id="UP000220214">
    <property type="component" value="Chromosome 5"/>
</dbReference>
<keyword evidence="1" id="KW-0812">Transmembrane</keyword>
<reference evidence="3 8" key="1">
    <citation type="submission" date="2016-02" db="EMBL/GenBank/DDBJ databases">
        <authorList>
            <consortium name="Pathogen Informatics"/>
        </authorList>
    </citation>
    <scope>NUCLEOTIDE SEQUENCE [LARGE SCALE GENOMIC DNA]</scope>
    <source>
        <strain evidence="3 8">K173</strain>
        <strain evidence="4 12">NK65 ny</strain>
        <strain evidence="7 11">NK65e</strain>
        <strain evidence="5 9">SP11 Antwerpcl1</strain>
        <strain evidence="6 10">SP11 RLL</strain>
    </source>
</reference>
<proteinExistence type="predicted"/>
<evidence type="ECO:0000313" key="9">
    <source>
        <dbReference type="Proteomes" id="UP000219860"/>
    </source>
</evidence>
<feature type="transmembrane region" description="Helical" evidence="1">
    <location>
        <begin position="7"/>
        <end position="26"/>
    </location>
</feature>
<organism evidence="3 8">
    <name type="scientific">Plasmodium berghei</name>
    <dbReference type="NCBI Taxonomy" id="5821"/>
    <lineage>
        <taxon>Eukaryota</taxon>
        <taxon>Sar</taxon>
        <taxon>Alveolata</taxon>
        <taxon>Apicomplexa</taxon>
        <taxon>Aconoidasida</taxon>
        <taxon>Haemosporida</taxon>
        <taxon>Plasmodiidae</taxon>
        <taxon>Plasmodium</taxon>
        <taxon>Plasmodium (Vinckeia)</taxon>
    </lineage>
</organism>
<gene>
    <name evidence="3" type="primary">PPO</name>
    <name evidence="3" type="ORF">PBK173_000081800</name>
    <name evidence="7" type="ORF">PBNK65E_000077900</name>
    <name evidence="4" type="ORF">PBNK65NY_000077500</name>
    <name evidence="5" type="ORF">PBSP11A_000077600</name>
    <name evidence="6" type="ORF">PBSP11RLL_000077800</name>
</gene>
<dbReference type="Proteomes" id="UP000069549">
    <property type="component" value="Chromosome 5"/>
</dbReference>
<dbReference type="EMBL" id="LT608269">
    <property type="protein sequence ID" value="SCM17552.1"/>
    <property type="molecule type" value="Genomic_DNA"/>
</dbReference>
<evidence type="ECO:0000313" key="8">
    <source>
        <dbReference type="Proteomes" id="UP000069549"/>
    </source>
</evidence>
<evidence type="ECO:0000313" key="7">
    <source>
        <dbReference type="EMBL" id="SCN22989.1"/>
    </source>
</evidence>
<keyword evidence="1" id="KW-1133">Transmembrane helix</keyword>
<dbReference type="Pfam" id="PF13450">
    <property type="entry name" value="NAD_binding_8"/>
    <property type="match status" value="1"/>
</dbReference>
<dbReference type="SUPFAM" id="SSF51905">
    <property type="entry name" value="FAD/NAD(P)-binding domain"/>
    <property type="match status" value="1"/>
</dbReference>
<evidence type="ECO:0000313" key="11">
    <source>
        <dbReference type="Proteomes" id="UP000220214"/>
    </source>
</evidence>
<dbReference type="InterPro" id="IPR002937">
    <property type="entry name" value="Amino_oxidase"/>
</dbReference>
<dbReference type="EMBL" id="LT608253">
    <property type="protein sequence ID" value="SCM15757.1"/>
    <property type="molecule type" value="Genomic_DNA"/>
</dbReference>
<name>A0A0Y9UVA3_PLABE</name>
<dbReference type="OrthoDB" id="419752at2759"/>
<dbReference type="GO" id="GO:0004729">
    <property type="term" value="F:oxygen-dependent protoporphyrinogen oxidase activity"/>
    <property type="evidence" value="ECO:0007669"/>
    <property type="project" value="UniProtKB-EC"/>
</dbReference>
<dbReference type="PANTHER" id="PTHR42923:SF3">
    <property type="entry name" value="PROTOPORPHYRINOGEN OXIDASE"/>
    <property type="match status" value="1"/>
</dbReference>
<keyword evidence="1" id="KW-0472">Membrane</keyword>
<keyword evidence="3" id="KW-0560">Oxidoreductase</keyword>
<dbReference type="EMBL" id="LT608141">
    <property type="protein sequence ID" value="SCL92945.1"/>
    <property type="molecule type" value="Genomic_DNA"/>
</dbReference>
<dbReference type="InterPro" id="IPR050464">
    <property type="entry name" value="Zeta_carotene_desat/Oxidored"/>
</dbReference>
<evidence type="ECO:0000313" key="10">
    <source>
        <dbReference type="Proteomes" id="UP000219974"/>
    </source>
</evidence>
<evidence type="ECO:0000313" key="3">
    <source>
        <dbReference type="EMBL" id="CXI10010.1"/>
    </source>
</evidence>
<evidence type="ECO:0000313" key="4">
    <source>
        <dbReference type="EMBL" id="SCL92945.1"/>
    </source>
</evidence>
<evidence type="ECO:0000256" key="1">
    <source>
        <dbReference type="SAM" id="Phobius"/>
    </source>
</evidence>